<dbReference type="EMBL" id="BGZK01000411">
    <property type="protein sequence ID" value="GBP42061.1"/>
    <property type="molecule type" value="Genomic_DNA"/>
</dbReference>
<evidence type="ECO:0000256" key="1">
    <source>
        <dbReference type="SAM" id="MobiDB-lite"/>
    </source>
</evidence>
<proteinExistence type="predicted"/>
<feature type="region of interest" description="Disordered" evidence="1">
    <location>
        <begin position="190"/>
        <end position="245"/>
    </location>
</feature>
<feature type="compositionally biased region" description="Low complexity" evidence="1">
    <location>
        <begin position="232"/>
        <end position="245"/>
    </location>
</feature>
<organism evidence="2 3">
    <name type="scientific">Eumeta variegata</name>
    <name type="common">Bagworm moth</name>
    <name type="synonym">Eumeta japonica</name>
    <dbReference type="NCBI Taxonomy" id="151549"/>
    <lineage>
        <taxon>Eukaryota</taxon>
        <taxon>Metazoa</taxon>
        <taxon>Ecdysozoa</taxon>
        <taxon>Arthropoda</taxon>
        <taxon>Hexapoda</taxon>
        <taxon>Insecta</taxon>
        <taxon>Pterygota</taxon>
        <taxon>Neoptera</taxon>
        <taxon>Endopterygota</taxon>
        <taxon>Lepidoptera</taxon>
        <taxon>Glossata</taxon>
        <taxon>Ditrysia</taxon>
        <taxon>Tineoidea</taxon>
        <taxon>Psychidae</taxon>
        <taxon>Oiketicinae</taxon>
        <taxon>Eumeta</taxon>
    </lineage>
</organism>
<dbReference type="AlphaFoldDB" id="A0A4C1VTM5"/>
<keyword evidence="3" id="KW-1185">Reference proteome</keyword>
<dbReference type="Proteomes" id="UP000299102">
    <property type="component" value="Unassembled WGS sequence"/>
</dbReference>
<feature type="compositionally biased region" description="Low complexity" evidence="1">
    <location>
        <begin position="203"/>
        <end position="221"/>
    </location>
</feature>
<protein>
    <submittedName>
        <fullName evidence="2">Uncharacterized protein</fullName>
    </submittedName>
</protein>
<sequence length="245" mass="26472">MKQETCKEPTIWKSIVSVHPSGKQARVRAGIVVVQDDTRFTVNFTEFVNNFRQRNGRILFTIHGTIILQSNSSYASIFIEKRSSFTGAPFCGGRATITKFVTKIDTTALEFCKPVINNDLAVQKESEAERGSDITTESVGDGLQGQRSYKFFINLNKLSYGINISFANRSRRLTFTLIVKENSTNLCITGRISGPDEEGGAGRASEGEPAGGRRATGCGATWPARDGCGTGAAAAAPRRAPATHG</sequence>
<evidence type="ECO:0000313" key="3">
    <source>
        <dbReference type="Proteomes" id="UP000299102"/>
    </source>
</evidence>
<gene>
    <name evidence="2" type="ORF">EVAR_29416_1</name>
</gene>
<name>A0A4C1VTM5_EUMVA</name>
<evidence type="ECO:0000313" key="2">
    <source>
        <dbReference type="EMBL" id="GBP42061.1"/>
    </source>
</evidence>
<reference evidence="2 3" key="1">
    <citation type="journal article" date="2019" name="Commun. Biol.">
        <title>The bagworm genome reveals a unique fibroin gene that provides high tensile strength.</title>
        <authorList>
            <person name="Kono N."/>
            <person name="Nakamura H."/>
            <person name="Ohtoshi R."/>
            <person name="Tomita M."/>
            <person name="Numata K."/>
            <person name="Arakawa K."/>
        </authorList>
    </citation>
    <scope>NUCLEOTIDE SEQUENCE [LARGE SCALE GENOMIC DNA]</scope>
</reference>
<comment type="caution">
    <text evidence="2">The sequence shown here is derived from an EMBL/GenBank/DDBJ whole genome shotgun (WGS) entry which is preliminary data.</text>
</comment>
<accession>A0A4C1VTM5</accession>